<accession>A0ABN8ZHV2</accession>
<feature type="region of interest" description="Disordered" evidence="1">
    <location>
        <begin position="213"/>
        <end position="238"/>
    </location>
</feature>
<name>A0ABN8ZHV2_RANTA</name>
<evidence type="ECO:0000313" key="2">
    <source>
        <dbReference type="EMBL" id="CAI9173492.1"/>
    </source>
</evidence>
<feature type="compositionally biased region" description="Low complexity" evidence="1">
    <location>
        <begin position="154"/>
        <end position="177"/>
    </location>
</feature>
<dbReference type="Proteomes" id="UP001176941">
    <property type="component" value="Chromosome 34"/>
</dbReference>
<feature type="region of interest" description="Disordered" evidence="1">
    <location>
        <begin position="79"/>
        <end position="177"/>
    </location>
</feature>
<keyword evidence="3" id="KW-1185">Reference proteome</keyword>
<feature type="region of interest" description="Disordered" evidence="1">
    <location>
        <begin position="1"/>
        <end position="43"/>
    </location>
</feature>
<evidence type="ECO:0000256" key="1">
    <source>
        <dbReference type="SAM" id="MobiDB-lite"/>
    </source>
</evidence>
<feature type="compositionally biased region" description="Low complexity" evidence="1">
    <location>
        <begin position="122"/>
        <end position="141"/>
    </location>
</feature>
<dbReference type="EMBL" id="OX460345">
    <property type="protein sequence ID" value="CAI9173492.1"/>
    <property type="molecule type" value="Genomic_DNA"/>
</dbReference>
<feature type="region of interest" description="Disordered" evidence="1">
    <location>
        <begin position="258"/>
        <end position="300"/>
    </location>
</feature>
<evidence type="ECO:0000313" key="3">
    <source>
        <dbReference type="Proteomes" id="UP001176941"/>
    </source>
</evidence>
<gene>
    <name evidence="2" type="ORF">MRATA1EN1_LOCUS22454</name>
</gene>
<proteinExistence type="predicted"/>
<organism evidence="2 3">
    <name type="scientific">Rangifer tarandus platyrhynchus</name>
    <name type="common">Svalbard reindeer</name>
    <dbReference type="NCBI Taxonomy" id="3082113"/>
    <lineage>
        <taxon>Eukaryota</taxon>
        <taxon>Metazoa</taxon>
        <taxon>Chordata</taxon>
        <taxon>Craniata</taxon>
        <taxon>Vertebrata</taxon>
        <taxon>Euteleostomi</taxon>
        <taxon>Mammalia</taxon>
        <taxon>Eutheria</taxon>
        <taxon>Laurasiatheria</taxon>
        <taxon>Artiodactyla</taxon>
        <taxon>Ruminantia</taxon>
        <taxon>Pecora</taxon>
        <taxon>Cervidae</taxon>
        <taxon>Odocoileinae</taxon>
        <taxon>Rangifer</taxon>
    </lineage>
</organism>
<reference evidence="2" key="1">
    <citation type="submission" date="2023-04" db="EMBL/GenBank/DDBJ databases">
        <authorList>
            <consortium name="ELIXIR-Norway"/>
        </authorList>
    </citation>
    <scope>NUCLEOTIDE SEQUENCE [LARGE SCALE GENOMIC DNA]</scope>
</reference>
<feature type="compositionally biased region" description="Low complexity" evidence="1">
    <location>
        <begin position="267"/>
        <end position="278"/>
    </location>
</feature>
<protein>
    <submittedName>
        <fullName evidence="2">Uncharacterized protein</fullName>
    </submittedName>
</protein>
<sequence length="323" mass="34117">MTCRQAPGHKQNELTAVKPALFREPSPRPGARTRRAFRRDRQVSRAGLGALSVAGDIRTGRPEQGKFSPCPGGRRCDLSLSASETHHPSPGRRALCFFGSPPTGRAQQSASRKALNLGPLHASALSPRAPSSSRSLSPLPSTQTTPARKRKTTPSQPQQARPSVAARASSPRVPCRPRLPAPARCVSAAAAFSCLAGRALPALRCGGDARSRPAAEAAWRRPPTPTEFKGAPPEQPALPNARALGSGVALTHLLDDSLSRGSEKDPSALLALPGLGSAPPWPTLGNRSPRAERGVRRSRRGLGKVLSTGFRFSYAGTGHRELL</sequence>